<dbReference type="InterPro" id="IPR041723">
    <property type="entry name" value="CCT"/>
</dbReference>
<evidence type="ECO:0000256" key="2">
    <source>
        <dbReference type="ARBA" id="ARBA00010101"/>
    </source>
</evidence>
<protein>
    <recommendedName>
        <fullName evidence="10">ethanolamine-phosphate cytidylyltransferase</fullName>
        <ecNumber evidence="10">2.7.7.14</ecNumber>
    </recommendedName>
    <alternativeName>
        <fullName evidence="11">CTP:phosphoethanolamine cytidylyltransferase</fullName>
    </alternativeName>
</protein>
<keyword evidence="3" id="KW-0444">Lipid biosynthesis</keyword>
<feature type="domain" description="Cytidyltransferase-like" evidence="13">
    <location>
        <begin position="366"/>
        <end position="460"/>
    </location>
</feature>
<dbReference type="InterPro" id="IPR004821">
    <property type="entry name" value="Cyt_trans-like"/>
</dbReference>
<evidence type="ECO:0000256" key="6">
    <source>
        <dbReference type="ARBA" id="ARBA00023098"/>
    </source>
</evidence>
<keyword evidence="12" id="KW-0175">Coiled coil</keyword>
<evidence type="ECO:0000256" key="5">
    <source>
        <dbReference type="ARBA" id="ARBA00022695"/>
    </source>
</evidence>
<evidence type="ECO:0000313" key="15">
    <source>
        <dbReference type="Proteomes" id="UP001148838"/>
    </source>
</evidence>
<dbReference type="Gene3D" id="3.40.50.620">
    <property type="entry name" value="HUPs"/>
    <property type="match status" value="2"/>
</dbReference>
<comment type="pathway">
    <text evidence="9">Phospholipid metabolism; phosphatidylethanolamine biosynthesis; phosphatidylethanolamine from ethanolamine: step 2/3.</text>
</comment>
<evidence type="ECO:0000256" key="1">
    <source>
        <dbReference type="ARBA" id="ARBA00005189"/>
    </source>
</evidence>
<feature type="coiled-coil region" evidence="12">
    <location>
        <begin position="500"/>
        <end position="527"/>
    </location>
</feature>
<evidence type="ECO:0000256" key="8">
    <source>
        <dbReference type="ARBA" id="ARBA00023264"/>
    </source>
</evidence>
<dbReference type="PANTHER" id="PTHR45780:SF2">
    <property type="entry name" value="ETHANOLAMINE-PHOSPHATE CYTIDYLYLTRANSFERASE"/>
    <property type="match status" value="1"/>
</dbReference>
<keyword evidence="5 14" id="KW-0548">Nucleotidyltransferase</keyword>
<dbReference type="SUPFAM" id="SSF52374">
    <property type="entry name" value="Nucleotidylyl transferase"/>
    <property type="match status" value="2"/>
</dbReference>
<keyword evidence="7" id="KW-0594">Phospholipid biosynthesis</keyword>
<comment type="similarity">
    <text evidence="2">Belongs to the cytidylyltransferase family.</text>
</comment>
<keyword evidence="6" id="KW-0443">Lipid metabolism</keyword>
<dbReference type="NCBIfam" id="TIGR00125">
    <property type="entry name" value="cyt_tran_rel"/>
    <property type="match status" value="2"/>
</dbReference>
<evidence type="ECO:0000256" key="7">
    <source>
        <dbReference type="ARBA" id="ARBA00023209"/>
    </source>
</evidence>
<dbReference type="InterPro" id="IPR044608">
    <property type="entry name" value="Ect1/PCYT2"/>
</dbReference>
<evidence type="ECO:0000256" key="11">
    <source>
        <dbReference type="ARBA" id="ARBA00031473"/>
    </source>
</evidence>
<evidence type="ECO:0000256" key="4">
    <source>
        <dbReference type="ARBA" id="ARBA00022679"/>
    </source>
</evidence>
<dbReference type="EMBL" id="JAJSOF020000038">
    <property type="protein sequence ID" value="KAJ4427293.1"/>
    <property type="molecule type" value="Genomic_DNA"/>
</dbReference>
<dbReference type="PANTHER" id="PTHR45780">
    <property type="entry name" value="ETHANOLAMINE-PHOSPHATE CYTIDYLYLTRANSFERASE"/>
    <property type="match status" value="1"/>
</dbReference>
<sequence length="584" mass="66469">MHSEVTAANSWIANKKGLSTSEWISSLKMTANLATVRSVRGRSLDGTWCRHGCPEIETLANVLGFCEQGLLLRNSRHHLVRSKIAATLRNKGWIVEEEISCLAENGSMRRVDILAYNADTKQGIIVDPTIRFEVECHQSAEVHLEKKSICEPIFNYFKLKYALIHVEHIHVIRIDKKLIYDMVHFGHANSLRQAKALGDYLIVGIHNDEEITKHKGPPVFTEEERYKMVRGIKWVDEVVEGVPYVTTLETLDKYDCDFCVHGGLIQMVHTYGVTVSASGYETREVQRTAGVSTTDLVGRMLLMTRQHFRQGHLEYEVGHEGSSYMGMDSDARSPYTGCSQFLPTTQKIIQFSDGKPPKPNDKIVYVAGAFDLFHVGHLDFLEKARAEGDYLIVGLHTDPIVNRYKGSNYPIMNLHERVLSVLACKYVSEVVIGAPYGVSRELMEHFKVDLVCHGQTPIQPDADNSDPYSEPKQQGKFKLLDSENTMTTEKIVDRIIRHRLEFEDRNRKKEKKELEAYEAAHNMANATRMSTYLIVACTTQRTMFKSYNLTCFGMVCEYYGQSNIIDYVCESLNYEIARKSYKAH</sequence>
<feature type="domain" description="Cytidyltransferase-like" evidence="13">
    <location>
        <begin position="180"/>
        <end position="265"/>
    </location>
</feature>
<evidence type="ECO:0000256" key="3">
    <source>
        <dbReference type="ARBA" id="ARBA00022516"/>
    </source>
</evidence>
<name>A0ABQ8S020_PERAM</name>
<keyword evidence="8" id="KW-1208">Phospholipid metabolism</keyword>
<proteinExistence type="inferred from homology"/>
<reference evidence="14 15" key="1">
    <citation type="journal article" date="2022" name="Allergy">
        <title>Genome assembly and annotation of Periplaneta americana reveal a comprehensive cockroach allergen profile.</title>
        <authorList>
            <person name="Wang L."/>
            <person name="Xiong Q."/>
            <person name="Saelim N."/>
            <person name="Wang L."/>
            <person name="Nong W."/>
            <person name="Wan A.T."/>
            <person name="Shi M."/>
            <person name="Liu X."/>
            <person name="Cao Q."/>
            <person name="Hui J.H.L."/>
            <person name="Sookrung N."/>
            <person name="Leung T.F."/>
            <person name="Tungtrongchitr A."/>
            <person name="Tsui S.K.W."/>
        </authorList>
    </citation>
    <scope>NUCLEOTIDE SEQUENCE [LARGE SCALE GENOMIC DNA]</scope>
    <source>
        <strain evidence="14">PWHHKU_190912</strain>
    </source>
</reference>
<comment type="caution">
    <text evidence="14">The sequence shown here is derived from an EMBL/GenBank/DDBJ whole genome shotgun (WGS) entry which is preliminary data.</text>
</comment>
<evidence type="ECO:0000256" key="10">
    <source>
        <dbReference type="ARBA" id="ARBA00024221"/>
    </source>
</evidence>
<organism evidence="14 15">
    <name type="scientific">Periplaneta americana</name>
    <name type="common">American cockroach</name>
    <name type="synonym">Blatta americana</name>
    <dbReference type="NCBI Taxonomy" id="6978"/>
    <lineage>
        <taxon>Eukaryota</taxon>
        <taxon>Metazoa</taxon>
        <taxon>Ecdysozoa</taxon>
        <taxon>Arthropoda</taxon>
        <taxon>Hexapoda</taxon>
        <taxon>Insecta</taxon>
        <taxon>Pterygota</taxon>
        <taxon>Neoptera</taxon>
        <taxon>Polyneoptera</taxon>
        <taxon>Dictyoptera</taxon>
        <taxon>Blattodea</taxon>
        <taxon>Blattoidea</taxon>
        <taxon>Blattidae</taxon>
        <taxon>Blattinae</taxon>
        <taxon>Periplaneta</taxon>
    </lineage>
</organism>
<evidence type="ECO:0000313" key="14">
    <source>
        <dbReference type="EMBL" id="KAJ4427293.1"/>
    </source>
</evidence>
<accession>A0ABQ8S020</accession>
<gene>
    <name evidence="14" type="primary">PCYT2</name>
    <name evidence="14" type="ORF">ANN_24912</name>
</gene>
<comment type="pathway">
    <text evidence="1">Lipid metabolism.</text>
</comment>
<keyword evidence="4" id="KW-0808">Transferase</keyword>
<evidence type="ECO:0000256" key="9">
    <source>
        <dbReference type="ARBA" id="ARBA00024191"/>
    </source>
</evidence>
<dbReference type="InterPro" id="IPR014729">
    <property type="entry name" value="Rossmann-like_a/b/a_fold"/>
</dbReference>
<dbReference type="EC" id="2.7.7.14" evidence="10"/>
<evidence type="ECO:0000259" key="13">
    <source>
        <dbReference type="Pfam" id="PF01467"/>
    </source>
</evidence>
<keyword evidence="15" id="KW-1185">Reference proteome</keyword>
<dbReference type="Proteomes" id="UP001148838">
    <property type="component" value="Unassembled WGS sequence"/>
</dbReference>
<evidence type="ECO:0000256" key="12">
    <source>
        <dbReference type="SAM" id="Coils"/>
    </source>
</evidence>
<dbReference type="CDD" id="cd02173">
    <property type="entry name" value="ECT"/>
    <property type="match status" value="1"/>
</dbReference>
<dbReference type="CDD" id="cd02174">
    <property type="entry name" value="CCT"/>
    <property type="match status" value="1"/>
</dbReference>
<dbReference type="GO" id="GO:0016779">
    <property type="term" value="F:nucleotidyltransferase activity"/>
    <property type="evidence" value="ECO:0007669"/>
    <property type="project" value="UniProtKB-KW"/>
</dbReference>
<dbReference type="Pfam" id="PF01467">
    <property type="entry name" value="CTP_transf_like"/>
    <property type="match status" value="2"/>
</dbReference>